<gene>
    <name evidence="4" type="primary">Luc7l3</name>
    <name evidence="4" type="ORF">SNEC2469_LOCUS3606</name>
</gene>
<feature type="region of interest" description="Disordered" evidence="3">
    <location>
        <begin position="662"/>
        <end position="691"/>
    </location>
</feature>
<feature type="region of interest" description="Disordered" evidence="3">
    <location>
        <begin position="7"/>
        <end position="26"/>
    </location>
</feature>
<comment type="similarity">
    <text evidence="1">Belongs to the Luc7 family.</text>
</comment>
<name>A0A812KWU3_9DINO</name>
<feature type="compositionally biased region" description="Acidic residues" evidence="3">
    <location>
        <begin position="678"/>
        <end position="691"/>
    </location>
</feature>
<feature type="coiled-coil region" evidence="2">
    <location>
        <begin position="130"/>
        <end position="175"/>
    </location>
</feature>
<accession>A0A812KWU3</accession>
<dbReference type="EMBL" id="CAJNJA010007985">
    <property type="protein sequence ID" value="CAE7231481.1"/>
    <property type="molecule type" value="Genomic_DNA"/>
</dbReference>
<dbReference type="GO" id="GO:0003729">
    <property type="term" value="F:mRNA binding"/>
    <property type="evidence" value="ECO:0007669"/>
    <property type="project" value="InterPro"/>
</dbReference>
<proteinExistence type="inferred from homology"/>
<comment type="caution">
    <text evidence="4">The sequence shown here is derived from an EMBL/GenBank/DDBJ whole genome shotgun (WGS) entry which is preliminary data.</text>
</comment>
<feature type="region of interest" description="Disordered" evidence="3">
    <location>
        <begin position="239"/>
        <end position="305"/>
    </location>
</feature>
<evidence type="ECO:0000256" key="2">
    <source>
        <dbReference type="SAM" id="Coils"/>
    </source>
</evidence>
<dbReference type="AlphaFoldDB" id="A0A812KWU3"/>
<feature type="compositionally biased region" description="Basic residues" evidence="3">
    <location>
        <begin position="248"/>
        <end position="257"/>
    </location>
</feature>
<feature type="compositionally biased region" description="Basic residues" evidence="3">
    <location>
        <begin position="266"/>
        <end position="282"/>
    </location>
</feature>
<dbReference type="Proteomes" id="UP000601435">
    <property type="component" value="Unassembled WGS sequence"/>
</dbReference>
<sequence>MEEARAMLDALMGPSRNQDQATKDTETPDFADEKVCKNFLVGFCPHDWFTTSRRKMPPCNKIHSEVLRDTFEAHPEVAKYRRAFEEQFLKYLAKVTRECDMFIGREKIKCRPKGSGGVTTRMPPDVQEKYDALQKEHQKLVKGAEETADESLSRSEELTRQALEVEQELNDYQKRYRFEFPGEEVCEVCGVRYASQAADNPDWHERASHLNGKMHHGWLQIRQKLQELKEKERLWEREDYREEQKANGKAKKPKRGKTTSSDRQRSKAKRSRSRRNARHKNRNSRDPSEKKKKARRLQLHSQAEERETALTARQEMLQREHQKVWEDLQQYRQKHNDKERNLRAFVRLAQDAFSMVTELQESFVEQTRRYQELSQRVRAQQQEMQQDILEAEQVAALSLQCAGELKSVLGHARDMSSAGEEQWKQDAHRLQEQLHNLHANHREAARTVREFRQADDARKQEEDRRREEQAKQAEERKKTMMERHGLVTSPNIIRQMAQAMVGIEVDKIDQKNRREKRKLRVICDVKTVRGIAVNQVKLQWSKAPYREWSEKCSCDLSQVMSLGYAFAARATWLFPDQVSPHHCFSLQTPARSFDFICFSDNDVEALVLVISRLCTRIRGWPLHGGVSSHAKFTAMKGWSKVQAACRSNRNQPLSTYLREAAEKMPARPSQLPRVPSPDETDEEEEEEEEIDEDCVVPLALFLCSLVSLLYCPNEVTESRSLVVRG</sequence>
<organism evidence="4 5">
    <name type="scientific">Symbiodinium necroappetens</name>
    <dbReference type="NCBI Taxonomy" id="1628268"/>
    <lineage>
        <taxon>Eukaryota</taxon>
        <taxon>Sar</taxon>
        <taxon>Alveolata</taxon>
        <taxon>Dinophyceae</taxon>
        <taxon>Suessiales</taxon>
        <taxon>Symbiodiniaceae</taxon>
        <taxon>Symbiodinium</taxon>
    </lineage>
</organism>
<reference evidence="4" key="1">
    <citation type="submission" date="2021-02" db="EMBL/GenBank/DDBJ databases">
        <authorList>
            <person name="Dougan E. K."/>
            <person name="Rhodes N."/>
            <person name="Thang M."/>
            <person name="Chan C."/>
        </authorList>
    </citation>
    <scope>NUCLEOTIDE SEQUENCE</scope>
</reference>
<protein>
    <submittedName>
        <fullName evidence="4">Luc7l3 protein</fullName>
    </submittedName>
</protein>
<evidence type="ECO:0000313" key="4">
    <source>
        <dbReference type="EMBL" id="CAE7231481.1"/>
    </source>
</evidence>
<feature type="coiled-coil region" evidence="2">
    <location>
        <begin position="328"/>
        <end position="390"/>
    </location>
</feature>
<dbReference type="GO" id="GO:0006376">
    <property type="term" value="P:mRNA splice site recognition"/>
    <property type="evidence" value="ECO:0007669"/>
    <property type="project" value="InterPro"/>
</dbReference>
<keyword evidence="2" id="KW-0175">Coiled coil</keyword>
<dbReference type="PANTHER" id="PTHR12375">
    <property type="entry name" value="RNA-BINDING PROTEIN LUC7-RELATED"/>
    <property type="match status" value="1"/>
</dbReference>
<dbReference type="InterPro" id="IPR004882">
    <property type="entry name" value="Luc7-rel"/>
</dbReference>
<evidence type="ECO:0000256" key="1">
    <source>
        <dbReference type="ARBA" id="ARBA00005655"/>
    </source>
</evidence>
<feature type="region of interest" description="Disordered" evidence="3">
    <location>
        <begin position="445"/>
        <end position="479"/>
    </location>
</feature>
<evidence type="ECO:0000313" key="5">
    <source>
        <dbReference type="Proteomes" id="UP000601435"/>
    </source>
</evidence>
<dbReference type="Pfam" id="PF03194">
    <property type="entry name" value="LUC7"/>
    <property type="match status" value="1"/>
</dbReference>
<evidence type="ECO:0000256" key="3">
    <source>
        <dbReference type="SAM" id="MobiDB-lite"/>
    </source>
</evidence>
<keyword evidence="5" id="KW-1185">Reference proteome</keyword>
<dbReference type="GO" id="GO:0005685">
    <property type="term" value="C:U1 snRNP"/>
    <property type="evidence" value="ECO:0007669"/>
    <property type="project" value="InterPro"/>
</dbReference>
<dbReference type="OrthoDB" id="153872at2759"/>